<sequence length="162" mass="19349">MEEYWVAKLPKGYWNEHADDWVKPVHATMLSSIANTKEQAEDWFKQRIDKPFVVVSLKINYHVADYAQHEEKDLTEISKTDAKDLKELTFESIEEYVFSTEEKLLLRDLLRAAREDAIKGFDRTLYRINKYEFRNSVIESALKLKGFEVEIYEDELYLSWRD</sequence>
<dbReference type="EMBL" id="MWUR01000010">
    <property type="protein sequence ID" value="PCF50104.1"/>
    <property type="molecule type" value="Genomic_DNA"/>
</dbReference>
<reference evidence="2 4" key="2">
    <citation type="submission" date="2017-06" db="EMBL/GenBank/DDBJ databases">
        <title>Identification of a new gene, sdsY, involved in staphylococcal internalization in non-professional phagocytic cells (NPPCs).</title>
        <authorList>
            <person name="Maali Y."/>
            <person name="Martins-Simoes P."/>
            <person name="Trouillet-Assant S."/>
            <person name="Laurent F."/>
            <person name="Diot A."/>
            <person name="Verhoeven P."/>
            <person name="Bouvard D."/>
            <person name="Vandenesch F."/>
            <person name="Bes M."/>
        </authorList>
    </citation>
    <scope>NUCLEOTIDE SEQUENCE [LARGE SCALE GENOMIC DNA]</scope>
    <source>
        <strain evidence="2 4">Heidy</strain>
    </source>
</reference>
<dbReference type="AlphaFoldDB" id="A0AAX0QU80"/>
<comment type="caution">
    <text evidence="1">The sequence shown here is derived from an EMBL/GenBank/DDBJ whole genome shotgun (WGS) entry which is preliminary data.</text>
</comment>
<proteinExistence type="predicted"/>
<dbReference type="Proteomes" id="UP000217473">
    <property type="component" value="Unassembled WGS sequence"/>
</dbReference>
<evidence type="ECO:0000313" key="2">
    <source>
        <dbReference type="EMBL" id="RIZ56264.1"/>
    </source>
</evidence>
<dbReference type="RefSeq" id="WP_096597406.1">
    <property type="nucleotide sequence ID" value="NZ_LR134263.1"/>
</dbReference>
<dbReference type="EMBL" id="NIPK01000002">
    <property type="protein sequence ID" value="RIZ56264.1"/>
    <property type="molecule type" value="Genomic_DNA"/>
</dbReference>
<reference evidence="1 3" key="1">
    <citation type="journal article" date="2017" name="PLoS ONE">
        <title>Development of a real-time PCR for detection of Staphylococcus pseudintermedius using a novel automated comparison of whole-genome sequences.</title>
        <authorList>
            <person name="Verstappen K.M."/>
            <person name="Huijbregts L."/>
            <person name="Spaninks M."/>
            <person name="Wagenaar J.A."/>
            <person name="Fluit A.C."/>
            <person name="Duim B."/>
        </authorList>
    </citation>
    <scope>NUCLEOTIDE SEQUENCE [LARGE SCALE GENOMIC DNA]</scope>
    <source>
        <strain evidence="1 3">15S02591-1</strain>
    </source>
</reference>
<accession>A0AAX0QU80</accession>
<protein>
    <recommendedName>
        <fullName evidence="5">Phage protein</fullName>
    </recommendedName>
</protein>
<evidence type="ECO:0000313" key="4">
    <source>
        <dbReference type="Proteomes" id="UP000266198"/>
    </source>
</evidence>
<evidence type="ECO:0008006" key="5">
    <source>
        <dbReference type="Google" id="ProtNLM"/>
    </source>
</evidence>
<keyword evidence="4" id="KW-1185">Reference proteome</keyword>
<organism evidence="1 3">
    <name type="scientific">Staphylococcus delphini</name>
    <dbReference type="NCBI Taxonomy" id="53344"/>
    <lineage>
        <taxon>Bacteria</taxon>
        <taxon>Bacillati</taxon>
        <taxon>Bacillota</taxon>
        <taxon>Bacilli</taxon>
        <taxon>Bacillales</taxon>
        <taxon>Staphylococcaceae</taxon>
        <taxon>Staphylococcus</taxon>
        <taxon>Staphylococcus intermedius group</taxon>
    </lineage>
</organism>
<evidence type="ECO:0000313" key="3">
    <source>
        <dbReference type="Proteomes" id="UP000217473"/>
    </source>
</evidence>
<dbReference type="Proteomes" id="UP000266198">
    <property type="component" value="Unassembled WGS sequence"/>
</dbReference>
<gene>
    <name evidence="1" type="ORF">B5C07_07810</name>
    <name evidence="2" type="ORF">CDL68_01615</name>
</gene>
<evidence type="ECO:0000313" key="1">
    <source>
        <dbReference type="EMBL" id="PCF50104.1"/>
    </source>
</evidence>
<name>A0AAX0QU80_9STAP</name>